<keyword evidence="8" id="KW-1185">Reference proteome</keyword>
<dbReference type="PANTHER" id="PTHR10010">
    <property type="entry name" value="SOLUTE CARRIER FAMILY 34 SODIUM PHOSPHATE , MEMBER 2-RELATED"/>
    <property type="match status" value="1"/>
</dbReference>
<dbReference type="GO" id="GO:0005886">
    <property type="term" value="C:plasma membrane"/>
    <property type="evidence" value="ECO:0007669"/>
    <property type="project" value="UniProtKB-SubCell"/>
</dbReference>
<evidence type="ECO:0000313" key="7">
    <source>
        <dbReference type="EMBL" id="MBF0596441.1"/>
    </source>
</evidence>
<comment type="subcellular location">
    <subcellularLocation>
        <location evidence="1">Cell membrane</location>
        <topology evidence="1">Multi-pass membrane protein</topology>
    </subcellularLocation>
</comment>
<evidence type="ECO:0000313" key="8">
    <source>
        <dbReference type="Proteomes" id="UP000608754"/>
    </source>
</evidence>
<dbReference type="GO" id="GO:0005436">
    <property type="term" value="F:sodium:phosphate symporter activity"/>
    <property type="evidence" value="ECO:0007669"/>
    <property type="project" value="InterPro"/>
</dbReference>
<feature type="transmembrane region" description="Helical" evidence="6">
    <location>
        <begin position="219"/>
        <end position="239"/>
    </location>
</feature>
<dbReference type="RefSeq" id="WP_194181977.1">
    <property type="nucleotide sequence ID" value="NZ_JADGIK010000002.1"/>
</dbReference>
<sequence>MHFFIHILQILGSISLFIFAIKFLSENLQALSSSNFKRTLNQITYNNTSSIIAGTLFTSAIQSSSAASVFILGFVNTGIINLKKAFALILGANIGTTLTLLVIYFGIKFDFLMIALPILFVSFPFYISKKRNYRKWGGIFIALSFLFIAIHFLKLYLPNFENLGINEFILGIDDFGIFTKIGFILLGILLTSFVHFSSASITIAILLADKGLPIELGAMIVLGANIGTTITAHLVAAIGNYQTKIVAAFYTLFNVGCACIFLILGSYLIQFIHLFSTNKIITLISFDIITNIIGVIVVFPFINIIAEYCQKKFNSYQEEDNKKIEFFSIPFSSNSDLYRNEANKKMIRLAGTTRQIIHTLGRMITESDEEKMAIFRERIYQLEKDGDDLELEVKELLNDIASLDLPNENIFEVHQLITLCHHLESVGDIAIKISSLHRKRRVTNSYFTPKMRDFLVILQNNLDQATTILNQNLNDNNYEISIREAEMVEKYINTNYKDAENNLLKTIEKEKLGTMSALYYKEIIQHYEQLGDHIYRANKTIVKLNQQ</sequence>
<dbReference type="EMBL" id="JADGIK010000002">
    <property type="protein sequence ID" value="MBF0596441.1"/>
    <property type="molecule type" value="Genomic_DNA"/>
</dbReference>
<reference evidence="7" key="1">
    <citation type="submission" date="2020-10" db="EMBL/GenBank/DDBJ databases">
        <authorList>
            <person name="Lu T."/>
            <person name="Wang Q."/>
            <person name="Han X."/>
        </authorList>
    </citation>
    <scope>NUCLEOTIDE SEQUENCE</scope>
    <source>
        <strain evidence="7">WQ 117</strain>
    </source>
</reference>
<dbReference type="Pfam" id="PF02690">
    <property type="entry name" value="Na_Pi_cotrans"/>
    <property type="match status" value="1"/>
</dbReference>
<feature type="transmembrane region" description="Helical" evidence="6">
    <location>
        <begin position="7"/>
        <end position="25"/>
    </location>
</feature>
<feature type="transmembrane region" description="Helical" evidence="6">
    <location>
        <begin position="139"/>
        <end position="157"/>
    </location>
</feature>
<dbReference type="SUPFAM" id="SSF109755">
    <property type="entry name" value="PhoU-like"/>
    <property type="match status" value="1"/>
</dbReference>
<evidence type="ECO:0000256" key="1">
    <source>
        <dbReference type="ARBA" id="ARBA00004651"/>
    </source>
</evidence>
<feature type="transmembrane region" description="Helical" evidence="6">
    <location>
        <begin position="111"/>
        <end position="127"/>
    </location>
</feature>
<evidence type="ECO:0000256" key="3">
    <source>
        <dbReference type="ARBA" id="ARBA00022692"/>
    </source>
</evidence>
<keyword evidence="3 6" id="KW-0812">Transmembrane</keyword>
<keyword evidence="2" id="KW-1003">Cell membrane</keyword>
<dbReference type="InterPro" id="IPR003841">
    <property type="entry name" value="Na/Pi_transpt"/>
</dbReference>
<dbReference type="NCBIfam" id="NF037997">
    <property type="entry name" value="Na_Pi_symport"/>
    <property type="match status" value="1"/>
</dbReference>
<gene>
    <name evidence="7" type="ORF">IM532_03035</name>
</gene>
<organism evidence="7 8">
    <name type="scientific">Faecalibacter rhinopitheci</name>
    <dbReference type="NCBI Taxonomy" id="2779678"/>
    <lineage>
        <taxon>Bacteria</taxon>
        <taxon>Pseudomonadati</taxon>
        <taxon>Bacteroidota</taxon>
        <taxon>Flavobacteriia</taxon>
        <taxon>Flavobacteriales</taxon>
        <taxon>Weeksellaceae</taxon>
        <taxon>Faecalibacter</taxon>
    </lineage>
</organism>
<evidence type="ECO:0000256" key="2">
    <source>
        <dbReference type="ARBA" id="ARBA00022475"/>
    </source>
</evidence>
<protein>
    <submittedName>
        <fullName evidence="7">Na/Pi cotransporter family protein</fullName>
    </submittedName>
</protein>
<keyword evidence="5 6" id="KW-0472">Membrane</keyword>
<dbReference type="Gene3D" id="1.20.58.220">
    <property type="entry name" value="Phosphate transport system protein phou homolog 2, domain 2"/>
    <property type="match status" value="1"/>
</dbReference>
<name>A0A8J7FU75_9FLAO</name>
<feature type="transmembrane region" description="Helical" evidence="6">
    <location>
        <begin position="51"/>
        <end position="74"/>
    </location>
</feature>
<feature type="transmembrane region" description="Helical" evidence="6">
    <location>
        <begin position="280"/>
        <end position="302"/>
    </location>
</feature>
<dbReference type="GO" id="GO:0044341">
    <property type="term" value="P:sodium-dependent phosphate transport"/>
    <property type="evidence" value="ECO:0007669"/>
    <property type="project" value="InterPro"/>
</dbReference>
<dbReference type="PANTHER" id="PTHR10010:SF46">
    <property type="entry name" value="SODIUM-DEPENDENT PHOSPHATE TRANSPORT PROTEIN 2B"/>
    <property type="match status" value="1"/>
</dbReference>
<evidence type="ECO:0000256" key="5">
    <source>
        <dbReference type="ARBA" id="ARBA00023136"/>
    </source>
</evidence>
<comment type="caution">
    <text evidence="7">The sequence shown here is derived from an EMBL/GenBank/DDBJ whole genome shotgun (WGS) entry which is preliminary data.</text>
</comment>
<evidence type="ECO:0000256" key="6">
    <source>
        <dbReference type="SAM" id="Phobius"/>
    </source>
</evidence>
<accession>A0A8J7FU75</accession>
<keyword evidence="4 6" id="KW-1133">Transmembrane helix</keyword>
<evidence type="ECO:0000256" key="4">
    <source>
        <dbReference type="ARBA" id="ARBA00022989"/>
    </source>
</evidence>
<feature type="transmembrane region" description="Helical" evidence="6">
    <location>
        <begin position="245"/>
        <end position="268"/>
    </location>
</feature>
<dbReference type="Proteomes" id="UP000608754">
    <property type="component" value="Unassembled WGS sequence"/>
</dbReference>
<dbReference type="InterPro" id="IPR038078">
    <property type="entry name" value="PhoU-like_sf"/>
</dbReference>
<feature type="transmembrane region" description="Helical" evidence="6">
    <location>
        <begin position="86"/>
        <end position="105"/>
    </location>
</feature>
<proteinExistence type="predicted"/>
<feature type="transmembrane region" description="Helical" evidence="6">
    <location>
        <begin position="177"/>
        <end position="207"/>
    </location>
</feature>
<dbReference type="AlphaFoldDB" id="A0A8J7FU75"/>